<gene>
    <name evidence="1" type="ORF">M6B38_331585</name>
</gene>
<sequence length="83" mass="9036">MKFNGRCISHPWKTNLERKARMVKISARKRVRRLGSPPPTPPHFPFPSSSPLCRGDVVTEKLWSGSLSSTGTLLLGGLAAPAP</sequence>
<reference evidence="1" key="1">
    <citation type="journal article" date="2023" name="GigaByte">
        <title>Genome assembly of the bearded iris, Iris pallida Lam.</title>
        <authorList>
            <person name="Bruccoleri R.E."/>
            <person name="Oakeley E.J."/>
            <person name="Faust A.M.E."/>
            <person name="Altorfer M."/>
            <person name="Dessus-Babus S."/>
            <person name="Burckhardt D."/>
            <person name="Oertli M."/>
            <person name="Naumann U."/>
            <person name="Petersen F."/>
            <person name="Wong J."/>
        </authorList>
    </citation>
    <scope>NUCLEOTIDE SEQUENCE</scope>
    <source>
        <strain evidence="1">GSM-AAB239-AS_SAM_17_03QT</strain>
    </source>
</reference>
<evidence type="ECO:0000313" key="1">
    <source>
        <dbReference type="EMBL" id="KAJ6835640.1"/>
    </source>
</evidence>
<dbReference type="AlphaFoldDB" id="A0AAX6H3M0"/>
<evidence type="ECO:0000313" key="2">
    <source>
        <dbReference type="Proteomes" id="UP001140949"/>
    </source>
</evidence>
<protein>
    <submittedName>
        <fullName evidence="1">Uncharacterized protein</fullName>
    </submittedName>
</protein>
<reference evidence="1" key="2">
    <citation type="submission" date="2023-04" db="EMBL/GenBank/DDBJ databases">
        <authorList>
            <person name="Bruccoleri R.E."/>
            <person name="Oakeley E.J."/>
            <person name="Faust A.-M."/>
            <person name="Dessus-Babus S."/>
            <person name="Altorfer M."/>
            <person name="Burckhardt D."/>
            <person name="Oertli M."/>
            <person name="Naumann U."/>
            <person name="Petersen F."/>
            <person name="Wong J."/>
        </authorList>
    </citation>
    <scope>NUCLEOTIDE SEQUENCE</scope>
    <source>
        <strain evidence="1">GSM-AAB239-AS_SAM_17_03QT</strain>
        <tissue evidence="1">Leaf</tissue>
    </source>
</reference>
<name>A0AAX6H3M0_IRIPA</name>
<accession>A0AAX6H3M0</accession>
<proteinExistence type="predicted"/>
<keyword evidence="2" id="KW-1185">Reference proteome</keyword>
<dbReference type="EMBL" id="JANAVB010013276">
    <property type="protein sequence ID" value="KAJ6835640.1"/>
    <property type="molecule type" value="Genomic_DNA"/>
</dbReference>
<organism evidence="1 2">
    <name type="scientific">Iris pallida</name>
    <name type="common">Sweet iris</name>
    <dbReference type="NCBI Taxonomy" id="29817"/>
    <lineage>
        <taxon>Eukaryota</taxon>
        <taxon>Viridiplantae</taxon>
        <taxon>Streptophyta</taxon>
        <taxon>Embryophyta</taxon>
        <taxon>Tracheophyta</taxon>
        <taxon>Spermatophyta</taxon>
        <taxon>Magnoliopsida</taxon>
        <taxon>Liliopsida</taxon>
        <taxon>Asparagales</taxon>
        <taxon>Iridaceae</taxon>
        <taxon>Iridoideae</taxon>
        <taxon>Irideae</taxon>
        <taxon>Iris</taxon>
    </lineage>
</organism>
<dbReference type="Proteomes" id="UP001140949">
    <property type="component" value="Unassembled WGS sequence"/>
</dbReference>
<comment type="caution">
    <text evidence="1">The sequence shown here is derived from an EMBL/GenBank/DDBJ whole genome shotgun (WGS) entry which is preliminary data.</text>
</comment>